<gene>
    <name evidence="2" type="ORF">DGAL_LOCUS16505</name>
</gene>
<sequence>MGDLRTLFYKSTELNYHKQYNEILSGHRWIQEFKKYYQKEIHSKIGYIGRWRLQLHGLSTGDTNASESFNCVLKRLQDWDERPVDVIARGFLLLCQYHDTEILRGRYGMGDLTLKSSLSKVYDMNIDKPVFEKCVPPSEIVPEMMSVYSKLKAETQFNIPTDNEKDHSGKFSNFTAHEIASRLNKDDLFMRVGPGEYAIKRTTYSENHIVTIIPKTYSVLKCSCPTTDLCAHLIGYNRKAADKTSGRKQPRKLDVGPSIHIQVTPAHVNPSAINIEKEKQSTGSITSTNLPTQSVSPVKREKKEGSPRGGISSAGFRSRPSTMPSVSPVERVKSKGSPRSRVSSAGSRSSQSTRPSVSPFQRTKRDGSPTGSFSSARSRSPPSTRPSFSSVKLQKREGSPTGSLSSAAFRSPPPGSPYRQFRVRKRKVLQEIFPTLDLDL</sequence>
<feature type="compositionally biased region" description="Low complexity" evidence="1">
    <location>
        <begin position="368"/>
        <end position="390"/>
    </location>
</feature>
<comment type="caution">
    <text evidence="2">The sequence shown here is derived from an EMBL/GenBank/DDBJ whole genome shotgun (WGS) entry which is preliminary data.</text>
</comment>
<evidence type="ECO:0000313" key="2">
    <source>
        <dbReference type="EMBL" id="CAH0112730.1"/>
    </source>
</evidence>
<accession>A0A8J2WRB5</accession>
<protein>
    <recommendedName>
        <fullName evidence="4">SWIM-type domain-containing protein</fullName>
    </recommendedName>
</protein>
<dbReference type="Proteomes" id="UP000789390">
    <property type="component" value="Unassembled WGS sequence"/>
</dbReference>
<feature type="compositionally biased region" description="Polar residues" evidence="1">
    <location>
        <begin position="281"/>
        <end position="296"/>
    </location>
</feature>
<dbReference type="EMBL" id="CAKKLH010000330">
    <property type="protein sequence ID" value="CAH0112730.1"/>
    <property type="molecule type" value="Genomic_DNA"/>
</dbReference>
<keyword evidence="3" id="KW-1185">Reference proteome</keyword>
<feature type="compositionally biased region" description="Low complexity" evidence="1">
    <location>
        <begin position="337"/>
        <end position="359"/>
    </location>
</feature>
<reference evidence="2" key="1">
    <citation type="submission" date="2021-11" db="EMBL/GenBank/DDBJ databases">
        <authorList>
            <person name="Schell T."/>
        </authorList>
    </citation>
    <scope>NUCLEOTIDE SEQUENCE</scope>
    <source>
        <strain evidence="2">M5</strain>
    </source>
</reference>
<name>A0A8J2WRB5_9CRUS</name>
<dbReference type="AlphaFoldDB" id="A0A8J2WRB5"/>
<evidence type="ECO:0000256" key="1">
    <source>
        <dbReference type="SAM" id="MobiDB-lite"/>
    </source>
</evidence>
<feature type="region of interest" description="Disordered" evidence="1">
    <location>
        <begin position="279"/>
        <end position="422"/>
    </location>
</feature>
<proteinExistence type="predicted"/>
<evidence type="ECO:0008006" key="4">
    <source>
        <dbReference type="Google" id="ProtNLM"/>
    </source>
</evidence>
<evidence type="ECO:0000313" key="3">
    <source>
        <dbReference type="Proteomes" id="UP000789390"/>
    </source>
</evidence>
<organism evidence="2 3">
    <name type="scientific">Daphnia galeata</name>
    <dbReference type="NCBI Taxonomy" id="27404"/>
    <lineage>
        <taxon>Eukaryota</taxon>
        <taxon>Metazoa</taxon>
        <taxon>Ecdysozoa</taxon>
        <taxon>Arthropoda</taxon>
        <taxon>Crustacea</taxon>
        <taxon>Branchiopoda</taxon>
        <taxon>Diplostraca</taxon>
        <taxon>Cladocera</taxon>
        <taxon>Anomopoda</taxon>
        <taxon>Daphniidae</taxon>
        <taxon>Daphnia</taxon>
    </lineage>
</organism>